<evidence type="ECO:0008006" key="3">
    <source>
        <dbReference type="Google" id="ProtNLM"/>
    </source>
</evidence>
<dbReference type="STRING" id="1505087.AYJ54_06080"/>
<proteinExistence type="predicted"/>
<reference evidence="1 2" key="1">
    <citation type="submission" date="2016-03" db="EMBL/GenBank/DDBJ databases">
        <title>Draft Genome Sequence of the Strain BR 10245 (Bradyrhizobium sp.) isolated from nodules of Centrolobium paraense.</title>
        <authorList>
            <person name="Simoes-Araujo J.L.Sr."/>
            <person name="Barauna A.C."/>
            <person name="Silva K."/>
            <person name="Zilli J.E."/>
        </authorList>
    </citation>
    <scope>NUCLEOTIDE SEQUENCE [LARGE SCALE GENOMIC DNA]</scope>
    <source>
        <strain evidence="1 2">BR 10245</strain>
    </source>
</reference>
<dbReference type="InterPro" id="IPR035093">
    <property type="entry name" value="RelE/ParE_toxin_dom_sf"/>
</dbReference>
<dbReference type="AlphaFoldDB" id="A0A176Z050"/>
<gene>
    <name evidence="1" type="ORF">AYJ54_06080</name>
</gene>
<keyword evidence="2" id="KW-1185">Reference proteome</keyword>
<dbReference type="Gene3D" id="3.30.2310.20">
    <property type="entry name" value="RelE-like"/>
    <property type="match status" value="1"/>
</dbReference>
<dbReference type="Proteomes" id="UP000076959">
    <property type="component" value="Unassembled WGS sequence"/>
</dbReference>
<sequence length="103" mass="11334">MRIGFSTAALARTFSEFDRLRRAFGDEMAYKLANRMAVLDAADTLALVPSMPPIGCRQLDGDARFGVMVAKTQRLVFCAVGANVRKRAVDLARVTEIEIEGVR</sequence>
<comment type="caution">
    <text evidence="1">The sequence shown here is derived from an EMBL/GenBank/DDBJ whole genome shotgun (WGS) entry which is preliminary data.</text>
</comment>
<organism evidence="1 2">
    <name type="scientific">Bradyrhizobium centrolobii</name>
    <dbReference type="NCBI Taxonomy" id="1505087"/>
    <lineage>
        <taxon>Bacteria</taxon>
        <taxon>Pseudomonadati</taxon>
        <taxon>Pseudomonadota</taxon>
        <taxon>Alphaproteobacteria</taxon>
        <taxon>Hyphomicrobiales</taxon>
        <taxon>Nitrobacteraceae</taxon>
        <taxon>Bradyrhizobium</taxon>
    </lineage>
</organism>
<evidence type="ECO:0000313" key="1">
    <source>
        <dbReference type="EMBL" id="OAF12397.1"/>
    </source>
</evidence>
<dbReference type="RefSeq" id="WP_063698876.1">
    <property type="nucleotide sequence ID" value="NZ_LUUB01000040.1"/>
</dbReference>
<accession>A0A176Z050</accession>
<evidence type="ECO:0000313" key="2">
    <source>
        <dbReference type="Proteomes" id="UP000076959"/>
    </source>
</evidence>
<protein>
    <recommendedName>
        <fullName evidence="3">Plasmid maintenance system killer protein</fullName>
    </recommendedName>
</protein>
<name>A0A176Z050_9BRAD</name>
<dbReference type="EMBL" id="LUUB01000040">
    <property type="protein sequence ID" value="OAF12397.1"/>
    <property type="molecule type" value="Genomic_DNA"/>
</dbReference>